<reference evidence="3 4" key="1">
    <citation type="submission" date="2018-11" db="EMBL/GenBank/DDBJ databases">
        <title>Genome assembly of Steccherinum ochraceum LE-BIN_3174, the white-rot fungus of the Steccherinaceae family (The Residual Polyporoid clade, Polyporales, Basidiomycota).</title>
        <authorList>
            <person name="Fedorova T.V."/>
            <person name="Glazunova O.A."/>
            <person name="Landesman E.O."/>
            <person name="Moiseenko K.V."/>
            <person name="Psurtseva N.V."/>
            <person name="Savinova O.S."/>
            <person name="Shakhova N.V."/>
            <person name="Tyazhelova T.V."/>
            <person name="Vasina D.V."/>
        </authorList>
    </citation>
    <scope>NUCLEOTIDE SEQUENCE [LARGE SCALE GENOMIC DNA]</scope>
    <source>
        <strain evidence="3 4">LE-BIN_3174</strain>
    </source>
</reference>
<keyword evidence="4" id="KW-1185">Reference proteome</keyword>
<protein>
    <submittedName>
        <fullName evidence="3">Uncharacterized protein</fullName>
    </submittedName>
</protein>
<dbReference type="EMBL" id="RWJN01000080">
    <property type="protein sequence ID" value="TCD67954.1"/>
    <property type="molecule type" value="Genomic_DNA"/>
</dbReference>
<feature type="coiled-coil region" evidence="1">
    <location>
        <begin position="294"/>
        <end position="391"/>
    </location>
</feature>
<dbReference type="SUPFAM" id="SSF57997">
    <property type="entry name" value="Tropomyosin"/>
    <property type="match status" value="1"/>
</dbReference>
<dbReference type="AlphaFoldDB" id="A0A4R0RY22"/>
<accession>A0A4R0RY22</accession>
<organism evidence="3 4">
    <name type="scientific">Steccherinum ochraceum</name>
    <dbReference type="NCBI Taxonomy" id="92696"/>
    <lineage>
        <taxon>Eukaryota</taxon>
        <taxon>Fungi</taxon>
        <taxon>Dikarya</taxon>
        <taxon>Basidiomycota</taxon>
        <taxon>Agaricomycotina</taxon>
        <taxon>Agaricomycetes</taxon>
        <taxon>Polyporales</taxon>
        <taxon>Steccherinaceae</taxon>
        <taxon>Steccherinum</taxon>
    </lineage>
</organism>
<evidence type="ECO:0000256" key="1">
    <source>
        <dbReference type="SAM" id="Coils"/>
    </source>
</evidence>
<feature type="compositionally biased region" description="Polar residues" evidence="2">
    <location>
        <begin position="272"/>
        <end position="285"/>
    </location>
</feature>
<gene>
    <name evidence="3" type="ORF">EIP91_011755</name>
</gene>
<evidence type="ECO:0000313" key="3">
    <source>
        <dbReference type="EMBL" id="TCD67954.1"/>
    </source>
</evidence>
<name>A0A4R0RY22_9APHY</name>
<evidence type="ECO:0000256" key="2">
    <source>
        <dbReference type="SAM" id="MobiDB-lite"/>
    </source>
</evidence>
<proteinExistence type="predicted"/>
<sequence length="456" mass="50809">MLAVYTCQRSLGEDGARANDVHRDAVFAKATKLADTIGQPLKNGHRTHWSAKLEAGVKEKTLKYGRTRSHYGLCPKGRALCGRVRNAKRKGKCLARSLRADTPERYKAILLEIDKVVGPADKQTRAQLIQENNTLTDENSKLQAQVDAFGAPEAQELQVVEAQQLQGSSTVSAIAEVGRTVVGDRPPSPCASGRQSNPYPSPPQSALQQTVQDAHESCPRPSHLQPSSESSPVAGPSRFVDEAGPSLNARLSAAAVGPGSGPEAMDVDEPASPTQDSEKYQSLSRRLSYTSRKLKGAQHDRALLEQQHHRLQAEVVDLWRDNESLLRDNREKQRQLDEVLARRDSLEESIRRGKEKIDELNRELDKARQSVSKYQSREANYEARLRQQESKVKFMETVSTQSRQKSMGLRAQVDRMTTALQDEMRKLAWSQNELYASKAEAERLKSKMARARLELA</sequence>
<dbReference type="Proteomes" id="UP000292702">
    <property type="component" value="Unassembled WGS sequence"/>
</dbReference>
<feature type="compositionally biased region" description="Polar residues" evidence="2">
    <location>
        <begin position="193"/>
        <end position="212"/>
    </location>
</feature>
<comment type="caution">
    <text evidence="3">The sequence shown here is derived from an EMBL/GenBank/DDBJ whole genome shotgun (WGS) entry which is preliminary data.</text>
</comment>
<feature type="region of interest" description="Disordered" evidence="2">
    <location>
        <begin position="179"/>
        <end position="285"/>
    </location>
</feature>
<keyword evidence="1" id="KW-0175">Coiled coil</keyword>
<evidence type="ECO:0000313" key="4">
    <source>
        <dbReference type="Proteomes" id="UP000292702"/>
    </source>
</evidence>